<keyword evidence="4 9" id="KW-1133">Transmembrane helix</keyword>
<evidence type="ECO:0000313" key="12">
    <source>
        <dbReference type="RefSeq" id="XP_060675541.1"/>
    </source>
</evidence>
<reference evidence="12" key="1">
    <citation type="submission" date="2025-08" db="UniProtKB">
        <authorList>
            <consortium name="RefSeq"/>
        </authorList>
    </citation>
    <scope>IDENTIFICATION</scope>
    <source>
        <tissue evidence="12">Seedling</tissue>
    </source>
</reference>
<dbReference type="InterPro" id="IPR002110">
    <property type="entry name" value="Ankyrin_rpt"/>
</dbReference>
<evidence type="ECO:0000256" key="2">
    <source>
        <dbReference type="ARBA" id="ARBA00022692"/>
    </source>
</evidence>
<proteinExistence type="predicted"/>
<accession>A0ABM4AFN4</accession>
<feature type="compositionally biased region" description="Basic and acidic residues" evidence="8">
    <location>
        <begin position="613"/>
        <end position="631"/>
    </location>
</feature>
<dbReference type="GeneID" id="107406944"/>
<dbReference type="InterPro" id="IPR026961">
    <property type="entry name" value="PGG_dom"/>
</dbReference>
<dbReference type="PANTHER" id="PTHR24186">
    <property type="entry name" value="PROTEIN PHOSPHATASE 1 REGULATORY SUBUNIT"/>
    <property type="match status" value="1"/>
</dbReference>
<comment type="subcellular location">
    <subcellularLocation>
        <location evidence="1">Membrane</location>
        <topology evidence="1">Multi-pass membrane protein</topology>
    </subcellularLocation>
</comment>
<feature type="repeat" description="ANK" evidence="7">
    <location>
        <begin position="261"/>
        <end position="293"/>
    </location>
</feature>
<dbReference type="Pfam" id="PF12796">
    <property type="entry name" value="Ank_2"/>
    <property type="match status" value="4"/>
</dbReference>
<keyword evidence="11" id="KW-1185">Reference proteome</keyword>
<keyword evidence="6 9" id="KW-0472">Membrane</keyword>
<gene>
    <name evidence="12" type="primary">LOC107406944</name>
</gene>
<keyword evidence="5 7" id="KW-0040">ANK repeat</keyword>
<evidence type="ECO:0000256" key="9">
    <source>
        <dbReference type="SAM" id="Phobius"/>
    </source>
</evidence>
<organism evidence="11 12">
    <name type="scientific">Ziziphus jujuba</name>
    <name type="common">Chinese jujube</name>
    <name type="synonym">Ziziphus sativa</name>
    <dbReference type="NCBI Taxonomy" id="326968"/>
    <lineage>
        <taxon>Eukaryota</taxon>
        <taxon>Viridiplantae</taxon>
        <taxon>Streptophyta</taxon>
        <taxon>Embryophyta</taxon>
        <taxon>Tracheophyta</taxon>
        <taxon>Spermatophyta</taxon>
        <taxon>Magnoliopsida</taxon>
        <taxon>eudicotyledons</taxon>
        <taxon>Gunneridae</taxon>
        <taxon>Pentapetalae</taxon>
        <taxon>rosids</taxon>
        <taxon>fabids</taxon>
        <taxon>Rosales</taxon>
        <taxon>Rhamnaceae</taxon>
        <taxon>Paliureae</taxon>
        <taxon>Ziziphus</taxon>
    </lineage>
</organism>
<evidence type="ECO:0000256" key="6">
    <source>
        <dbReference type="ARBA" id="ARBA00023136"/>
    </source>
</evidence>
<evidence type="ECO:0000256" key="8">
    <source>
        <dbReference type="SAM" id="MobiDB-lite"/>
    </source>
</evidence>
<feature type="repeat" description="ANK" evidence="7">
    <location>
        <begin position="505"/>
        <end position="525"/>
    </location>
</feature>
<feature type="transmembrane region" description="Helical" evidence="9">
    <location>
        <begin position="661"/>
        <end position="684"/>
    </location>
</feature>
<name>A0ABM4AFN4_ZIZJJ</name>
<dbReference type="PANTHER" id="PTHR24186:SF50">
    <property type="entry name" value="ANKYRIN REPEAT-CONTAINING PROTEIN ITN1-LIKE ISOFORM X1"/>
    <property type="match status" value="1"/>
</dbReference>
<keyword evidence="2 9" id="KW-0812">Transmembrane</keyword>
<feature type="transmembrane region" description="Helical" evidence="9">
    <location>
        <begin position="782"/>
        <end position="803"/>
    </location>
</feature>
<dbReference type="PROSITE" id="PS50088">
    <property type="entry name" value="ANK_REPEAT"/>
    <property type="match status" value="4"/>
</dbReference>
<dbReference type="SUPFAM" id="SSF48403">
    <property type="entry name" value="Ankyrin repeat"/>
    <property type="match status" value="1"/>
</dbReference>
<dbReference type="Gene3D" id="1.25.40.20">
    <property type="entry name" value="Ankyrin repeat-containing domain"/>
    <property type="match status" value="3"/>
</dbReference>
<evidence type="ECO:0000313" key="11">
    <source>
        <dbReference type="Proteomes" id="UP001652623"/>
    </source>
</evidence>
<evidence type="ECO:0000256" key="1">
    <source>
        <dbReference type="ARBA" id="ARBA00004141"/>
    </source>
</evidence>
<evidence type="ECO:0000256" key="7">
    <source>
        <dbReference type="PROSITE-ProRule" id="PRU00023"/>
    </source>
</evidence>
<feature type="region of interest" description="Disordered" evidence="8">
    <location>
        <begin position="574"/>
        <end position="631"/>
    </location>
</feature>
<protein>
    <submittedName>
        <fullName evidence="12">Ankyrin repeat-containing protein At5g02620-like</fullName>
    </submittedName>
</protein>
<keyword evidence="3" id="KW-0677">Repeat</keyword>
<dbReference type="SMART" id="SM00248">
    <property type="entry name" value="ANK"/>
    <property type="match status" value="9"/>
</dbReference>
<dbReference type="InterPro" id="IPR036770">
    <property type="entry name" value="Ankyrin_rpt-contain_sf"/>
</dbReference>
<dbReference type="Pfam" id="PF13962">
    <property type="entry name" value="PGG"/>
    <property type="match status" value="1"/>
</dbReference>
<feature type="repeat" description="ANK" evidence="7">
    <location>
        <begin position="434"/>
        <end position="456"/>
    </location>
</feature>
<dbReference type="PROSITE" id="PS50297">
    <property type="entry name" value="ANK_REP_REGION"/>
    <property type="match status" value="4"/>
</dbReference>
<feature type="transmembrane region" description="Helical" evidence="9">
    <location>
        <begin position="737"/>
        <end position="762"/>
    </location>
</feature>
<evidence type="ECO:0000256" key="3">
    <source>
        <dbReference type="ARBA" id="ARBA00022737"/>
    </source>
</evidence>
<feature type="compositionally biased region" description="Basic and acidic residues" evidence="8">
    <location>
        <begin position="575"/>
        <end position="597"/>
    </location>
</feature>
<evidence type="ECO:0000259" key="10">
    <source>
        <dbReference type="Pfam" id="PF13962"/>
    </source>
</evidence>
<feature type="domain" description="PGG" evidence="10">
    <location>
        <begin position="653"/>
        <end position="760"/>
    </location>
</feature>
<sequence>MQRQHVVARILVQEANNHKKAAEKGPVKILTQPKNHKGNMMKELKSHICDSEGRSENLKSLAETTAKKVVISSEVSTLVVKNYAKRWVRKQNVEFPLCSNDMDKNLMEKDILVSSIGKSSMVKFGIMGEVMVNMVVVLSLSFRSRPGQECIIGKDGHLVGITTLKFDGLSDHNLVGDVDNIRSRGQNNTILHIAAKSGKLRRLEEDDYLLRFLYEQNNEGNTPLHIAAKLGHLETVRILVEMARKIDVEQNKRLLTTENNEKDTALHEAVRHNHLEVVKLLTEEDPDLASIVNGEGDSPLFMAVDRCFYQVALHILSNAPNCSYQGRNGMNVLHVAAIRSKKRPVTLTSEEWESLLGVRMLTHLLRRSLSRRLDIEKTEFGLLVLENVQALTLEQADDLGWTPLHYAAHIGNEVLVKQFLNKDRKRLPFFRNIEGMSALHIAAKKGHDSVIRVLMESCPEVCELLDNNGRTALHIAVESRKEMAVKFFLKQAMAFQDLINLKDNKGNTALHVAATVGDFHILRILTNDSRIDKGATNKDKQTFVDIILSNKELHDTEILNIMVGLEIESVLPPRSEQKVDTIKTNEAESKKKKKDEIQIEEDEAGCQQQTNEAESKEKKKDETHVEENEEADWKPLQKMVMVSLDKKKEDLKKKMKDFSNLNLVVATIIAAATFAAAFAIPGGYNDQGLPVLYRSKEFKRFLRLDEFAFVLSTVSLLLNFILMLCKEIFAVTLVPIALAAYLTGFSLVMMVVAFAQGITAVIPRSENHNIFKKDAYLTGSTLRFVFLYFFLVVFLLALALAGLNATPRRSEPRTSVRSRFGLWS</sequence>
<feature type="transmembrane region" description="Helical" evidence="9">
    <location>
        <begin position="707"/>
        <end position="725"/>
    </location>
</feature>
<evidence type="ECO:0000256" key="5">
    <source>
        <dbReference type="ARBA" id="ARBA00023043"/>
    </source>
</evidence>
<evidence type="ECO:0000256" key="4">
    <source>
        <dbReference type="ARBA" id="ARBA00022989"/>
    </source>
</evidence>
<feature type="repeat" description="ANK" evidence="7">
    <location>
        <begin position="219"/>
        <end position="251"/>
    </location>
</feature>
<dbReference type="Proteomes" id="UP001652623">
    <property type="component" value="Chromosome 8"/>
</dbReference>
<dbReference type="RefSeq" id="XP_060675541.1">
    <property type="nucleotide sequence ID" value="XM_060819558.1"/>
</dbReference>